<evidence type="ECO:0000313" key="3">
    <source>
        <dbReference type="Proteomes" id="UP000095751"/>
    </source>
</evidence>
<dbReference type="EMBL" id="KV784358">
    <property type="protein sequence ID" value="OEU16412.1"/>
    <property type="molecule type" value="Genomic_DNA"/>
</dbReference>
<dbReference type="Proteomes" id="UP000095751">
    <property type="component" value="Unassembled WGS sequence"/>
</dbReference>
<dbReference type="KEGG" id="fcy:FRACYDRAFT_239006"/>
<keyword evidence="1" id="KW-0732">Signal</keyword>
<evidence type="ECO:0000313" key="2">
    <source>
        <dbReference type="EMBL" id="OEU16412.1"/>
    </source>
</evidence>
<protein>
    <submittedName>
        <fullName evidence="2">Uncharacterized protein</fullName>
    </submittedName>
</protein>
<gene>
    <name evidence="2" type="ORF">FRACYDRAFT_239006</name>
</gene>
<dbReference type="InParanoid" id="A0A1E7FE06"/>
<proteinExistence type="predicted"/>
<evidence type="ECO:0000256" key="1">
    <source>
        <dbReference type="SAM" id="SignalP"/>
    </source>
</evidence>
<feature type="signal peptide" evidence="1">
    <location>
        <begin position="1"/>
        <end position="19"/>
    </location>
</feature>
<dbReference type="AlphaFoldDB" id="A0A1E7FE06"/>
<sequence>MQILSIFLFFFSICSTASAFVSPQSCATTTHNYNDGRVVSLCAEPTSDQEQEQRQSTELDLSQAQGGYTLKQRLREEIDSPFRKVRLAFFTASFGSAMIALYFSALNTAKTMAGGFADAQPLDEVLTSDAINLGAVIACGVLVYRDYKLGQANLDKLARGGRLASLIVEPAAPQEGGSKRLEMKSYRRQSRVLIAAGGKEYISSLARSMTSDQLTDTNTFPEKLLEVDMVIVPVLLENLSSNNGKKNQKVVVGDTRGFWTNGIEADPETDRNFDISKADSVISFPTGSNQWSEYLKSEIETAATQGYDVLEKGITLTVKKNGKILRRATGLPPFGDLIGTMEVMDGKCLQHQ</sequence>
<organism evidence="2 3">
    <name type="scientific">Fragilariopsis cylindrus CCMP1102</name>
    <dbReference type="NCBI Taxonomy" id="635003"/>
    <lineage>
        <taxon>Eukaryota</taxon>
        <taxon>Sar</taxon>
        <taxon>Stramenopiles</taxon>
        <taxon>Ochrophyta</taxon>
        <taxon>Bacillariophyta</taxon>
        <taxon>Bacillariophyceae</taxon>
        <taxon>Bacillariophycidae</taxon>
        <taxon>Bacillariales</taxon>
        <taxon>Bacillariaceae</taxon>
        <taxon>Fragilariopsis</taxon>
    </lineage>
</organism>
<reference evidence="2 3" key="1">
    <citation type="submission" date="2016-09" db="EMBL/GenBank/DDBJ databases">
        <title>Extensive genetic diversity and differential bi-allelic expression allows diatom success in the polar Southern Ocean.</title>
        <authorList>
            <consortium name="DOE Joint Genome Institute"/>
            <person name="Mock T."/>
            <person name="Otillar R.P."/>
            <person name="Strauss J."/>
            <person name="Dupont C."/>
            <person name="Frickenhaus S."/>
            <person name="Maumus F."/>
            <person name="Mcmullan M."/>
            <person name="Sanges R."/>
            <person name="Schmutz J."/>
            <person name="Toseland A."/>
            <person name="Valas R."/>
            <person name="Veluchamy A."/>
            <person name="Ward B.J."/>
            <person name="Allen A."/>
            <person name="Barry K."/>
            <person name="Falciatore A."/>
            <person name="Ferrante M."/>
            <person name="Fortunato A.E."/>
            <person name="Gloeckner G."/>
            <person name="Gruber A."/>
            <person name="Hipkin R."/>
            <person name="Janech M."/>
            <person name="Kroth P."/>
            <person name="Leese F."/>
            <person name="Lindquist E."/>
            <person name="Lyon B.R."/>
            <person name="Martin J."/>
            <person name="Mayer C."/>
            <person name="Parker M."/>
            <person name="Quesneville H."/>
            <person name="Raymond J."/>
            <person name="Uhlig C."/>
            <person name="Valentin K.U."/>
            <person name="Worden A.Z."/>
            <person name="Armbrust E.V."/>
            <person name="Bowler C."/>
            <person name="Green B."/>
            <person name="Moulton V."/>
            <person name="Van Oosterhout C."/>
            <person name="Grigoriev I."/>
        </authorList>
    </citation>
    <scope>NUCLEOTIDE SEQUENCE [LARGE SCALE GENOMIC DNA]</scope>
    <source>
        <strain evidence="2 3">CCMP1102</strain>
    </source>
</reference>
<dbReference type="PANTHER" id="PTHR35498:SF1">
    <property type="entry name" value="LOW PSII ACCUMULATION-LIKE PROTEIN"/>
    <property type="match status" value="1"/>
</dbReference>
<name>A0A1E7FE06_9STRA</name>
<keyword evidence="3" id="KW-1185">Reference proteome</keyword>
<feature type="chain" id="PRO_5009193014" evidence="1">
    <location>
        <begin position="20"/>
        <end position="352"/>
    </location>
</feature>
<dbReference type="Pfam" id="PF11998">
    <property type="entry name" value="DUF3493"/>
    <property type="match status" value="1"/>
</dbReference>
<dbReference type="PANTHER" id="PTHR35498">
    <property type="entry name" value="PROTEIN LOW PSII ACCUMULATION 1, CHLOROPLASTIC"/>
    <property type="match status" value="1"/>
</dbReference>
<dbReference type="InterPro" id="IPR021883">
    <property type="entry name" value="LPA1-like"/>
</dbReference>
<accession>A0A1E7FE06</accession>
<dbReference type="OrthoDB" id="5130at2759"/>